<dbReference type="EMBL" id="UINC01069756">
    <property type="protein sequence ID" value="SVC03381.1"/>
    <property type="molecule type" value="Genomic_DNA"/>
</dbReference>
<accession>A0A382IXX1</accession>
<protein>
    <submittedName>
        <fullName evidence="1">Uncharacterized protein</fullName>
    </submittedName>
</protein>
<proteinExistence type="predicted"/>
<sequence length="146" mass="15882">AEASLANLEEGSEVIWRDVPDGAAVFAWPTKGNLVFQFDAPRPVDGVRLRVGADAGTYAAIAYLGVEFGESGQTETGDGKMVADVYDFAFEAQTWVELEFPPDTQTDYIELITEAGAEFYEIEILSSATPGTEVRPLSWGQVKIVR</sequence>
<gene>
    <name evidence="1" type="ORF">METZ01_LOCUS256235</name>
</gene>
<organism evidence="1">
    <name type="scientific">marine metagenome</name>
    <dbReference type="NCBI Taxonomy" id="408172"/>
    <lineage>
        <taxon>unclassified sequences</taxon>
        <taxon>metagenomes</taxon>
        <taxon>ecological metagenomes</taxon>
    </lineage>
</organism>
<evidence type="ECO:0000313" key="1">
    <source>
        <dbReference type="EMBL" id="SVC03381.1"/>
    </source>
</evidence>
<reference evidence="1" key="1">
    <citation type="submission" date="2018-05" db="EMBL/GenBank/DDBJ databases">
        <authorList>
            <person name="Lanie J.A."/>
            <person name="Ng W.-L."/>
            <person name="Kazmierczak K.M."/>
            <person name="Andrzejewski T.M."/>
            <person name="Davidsen T.M."/>
            <person name="Wayne K.J."/>
            <person name="Tettelin H."/>
            <person name="Glass J.I."/>
            <person name="Rusch D."/>
            <person name="Podicherti R."/>
            <person name="Tsui H.-C.T."/>
            <person name="Winkler M.E."/>
        </authorList>
    </citation>
    <scope>NUCLEOTIDE SEQUENCE</scope>
</reference>
<name>A0A382IXX1_9ZZZZ</name>
<feature type="non-terminal residue" evidence="1">
    <location>
        <position position="1"/>
    </location>
</feature>
<dbReference type="AlphaFoldDB" id="A0A382IXX1"/>